<organism evidence="1 2">
    <name type="scientific">Candidatus Phycosocius bacilliformis</name>
    <dbReference type="NCBI Taxonomy" id="1445552"/>
    <lineage>
        <taxon>Bacteria</taxon>
        <taxon>Pseudomonadati</taxon>
        <taxon>Pseudomonadota</taxon>
        <taxon>Alphaproteobacteria</taxon>
        <taxon>Caulobacterales</taxon>
        <taxon>Caulobacterales incertae sedis</taxon>
        <taxon>Candidatus Phycosocius</taxon>
    </lineage>
</organism>
<dbReference type="EMBL" id="BFBR01000001">
    <property type="protein sequence ID" value="GBF56444.1"/>
    <property type="molecule type" value="Genomic_DNA"/>
</dbReference>
<evidence type="ECO:0000313" key="2">
    <source>
        <dbReference type="Proteomes" id="UP000245086"/>
    </source>
</evidence>
<gene>
    <name evidence="1" type="ORF">PbB2_00100</name>
</gene>
<keyword evidence="2" id="KW-1185">Reference proteome</keyword>
<protein>
    <recommendedName>
        <fullName evidence="3">Bacteriophage phiJL001 Gp84 N-terminal domain-containing protein</fullName>
    </recommendedName>
</protein>
<evidence type="ECO:0000313" key="1">
    <source>
        <dbReference type="EMBL" id="GBF56444.1"/>
    </source>
</evidence>
<sequence length="227" mass="24161">MALALTTPQRNLLRSRNIGLRMLVQFTFGANIYRFTDDEDTIVWNGFNWLGAGQIATISARALTAGSSADGVTITVNGAGLATPDDPSAATLLATIYAEAKQWDRVDMFLLYFDAATGVPVFQAPFLIGRLAGAPLLRQPGAAAQLQLEIEADDIILDRAPGRTRSDSDQRRMWPVGGGGFHLAGAASAQAGSVWWGQDAPAATVPRANNLIGRVIQRAIAADEALR</sequence>
<comment type="caution">
    <text evidence="1">The sequence shown here is derived from an EMBL/GenBank/DDBJ whole genome shotgun (WGS) entry which is preliminary data.</text>
</comment>
<reference evidence="1" key="1">
    <citation type="journal article" date="2018" name="Genome Announc.">
        <title>Draft Genome Sequence of "Candidatus Phycosocius bacilliformis," an Alphaproteobacterial Ectosymbiont of the Hydrocarbon-Producing Green Alga Botryococcus braunii.</title>
        <authorList>
            <person name="Tanabe Y."/>
            <person name="Yamaguchi H."/>
            <person name="Watanabe M.M."/>
        </authorList>
    </citation>
    <scope>NUCLEOTIDE SEQUENCE [LARGE SCALE GENOMIC DNA]</scope>
    <source>
        <strain evidence="1">BOTRYCO-2</strain>
    </source>
</reference>
<proteinExistence type="predicted"/>
<name>A0A2P2E5W7_9PROT</name>
<dbReference type="RefSeq" id="WP_108983336.1">
    <property type="nucleotide sequence ID" value="NZ_BFBR01000001.1"/>
</dbReference>
<accession>A0A2P2E5W7</accession>
<dbReference type="Proteomes" id="UP000245086">
    <property type="component" value="Unassembled WGS sequence"/>
</dbReference>
<evidence type="ECO:0008006" key="3">
    <source>
        <dbReference type="Google" id="ProtNLM"/>
    </source>
</evidence>
<dbReference type="AlphaFoldDB" id="A0A2P2E5W7"/>
<dbReference type="OrthoDB" id="6593316at2"/>